<feature type="transmembrane region" description="Helical" evidence="6">
    <location>
        <begin position="500"/>
        <end position="519"/>
    </location>
</feature>
<dbReference type="InterPro" id="IPR002293">
    <property type="entry name" value="AA/rel_permease1"/>
</dbReference>
<keyword evidence="2" id="KW-0813">Transport</keyword>
<dbReference type="Proteomes" id="UP000790833">
    <property type="component" value="Unassembled WGS sequence"/>
</dbReference>
<feature type="transmembrane region" description="Helical" evidence="6">
    <location>
        <begin position="96"/>
        <end position="129"/>
    </location>
</feature>
<evidence type="ECO:0000256" key="5">
    <source>
        <dbReference type="ARBA" id="ARBA00023136"/>
    </source>
</evidence>
<reference evidence="7" key="1">
    <citation type="submission" date="2021-03" db="EMBL/GenBank/DDBJ databases">
        <authorList>
            <person name="Palmer J.M."/>
        </authorList>
    </citation>
    <scope>NUCLEOTIDE SEQUENCE</scope>
    <source>
        <strain evidence="7">ARV_011</strain>
    </source>
</reference>
<dbReference type="Gene3D" id="1.20.1740.10">
    <property type="entry name" value="Amino acid/polyamine transporter I"/>
    <property type="match status" value="1"/>
</dbReference>
<dbReference type="GeneID" id="66115419"/>
<dbReference type="EMBL" id="JAHMUF010000019">
    <property type="protein sequence ID" value="KAG7192326.1"/>
    <property type="molecule type" value="Genomic_DNA"/>
</dbReference>
<dbReference type="RefSeq" id="XP_043047876.1">
    <property type="nucleotide sequence ID" value="XM_043192821.1"/>
</dbReference>
<dbReference type="PANTHER" id="PTHR45649:SF6">
    <property type="entry name" value="GABA-SPECIFIC PERMEASE"/>
    <property type="match status" value="1"/>
</dbReference>
<feature type="transmembrane region" description="Helical" evidence="6">
    <location>
        <begin position="217"/>
        <end position="240"/>
    </location>
</feature>
<feature type="transmembrane region" description="Helical" evidence="6">
    <location>
        <begin position="141"/>
        <end position="165"/>
    </location>
</feature>
<dbReference type="GO" id="GO:0022857">
    <property type="term" value="F:transmembrane transporter activity"/>
    <property type="evidence" value="ECO:0007669"/>
    <property type="project" value="InterPro"/>
</dbReference>
<sequence length="553" mass="60056">MTKVLSPVSSAVQAISSRTDQYFHNVTSNKSVVRSVDHNVGSEEALLAEIGYKQELKRHYNTLETFGIAFSIMGLLPSISSTVAGGLECGPGGLVWGWLFSGFFVLLIGISMTMLASSLPTSGGLYYWTNFYCPDKYRVPLSFVIGISNSLALCGGLCSISYGFAAEVLAAVSVNNDGAFSITQGKLYGVFAACVICACALCCITTKHGSYLQTLSIFVNSFIIILFFIAVPIGASKHGFNDRGFIFGDLTNVRTWPKGWSWMLSMMPAIWTIGGFDSVVHMSEELKSKKSIPWGILGSISVCWIVGWCICVVIVACIKGGDIAAVLESATGSPMAQVIYDALGKKWCVAFMSLISLGQFLMACSIALAASRQIWAFARDDGTPFIYRIIKYVDPRVKVPINATIFAAALSCFIGLLILINTTAANALFSLAVAGNYLAWGMPVFLVLLPYGKQKFVPGPFHFGPVVSTIINVLTVLWIVFIIVLCMFPDNKSVTKETMNYTVVINCGIWLLAVIYYFAYGYRIYSGPKSNLDTIDGESESNDNLDQILDEKA</sequence>
<keyword evidence="5 6" id="KW-0472">Membrane</keyword>
<evidence type="ECO:0000313" key="8">
    <source>
        <dbReference type="Proteomes" id="UP000790833"/>
    </source>
</evidence>
<feature type="transmembrane region" description="Helical" evidence="6">
    <location>
        <begin position="292"/>
        <end position="316"/>
    </location>
</feature>
<dbReference type="PIRSF" id="PIRSF006060">
    <property type="entry name" value="AA_transporter"/>
    <property type="match status" value="1"/>
</dbReference>
<feature type="transmembrane region" description="Helical" evidence="6">
    <location>
        <begin position="63"/>
        <end position="84"/>
    </location>
</feature>
<name>A0A9P8AH08_9ASCO</name>
<dbReference type="AlphaFoldDB" id="A0A9P8AH08"/>
<dbReference type="Pfam" id="PF13520">
    <property type="entry name" value="AA_permease_2"/>
    <property type="match status" value="1"/>
</dbReference>
<evidence type="ECO:0000256" key="2">
    <source>
        <dbReference type="ARBA" id="ARBA00022448"/>
    </source>
</evidence>
<evidence type="ECO:0000256" key="4">
    <source>
        <dbReference type="ARBA" id="ARBA00022989"/>
    </source>
</evidence>
<feature type="transmembrane region" description="Helical" evidence="6">
    <location>
        <begin position="185"/>
        <end position="205"/>
    </location>
</feature>
<evidence type="ECO:0000313" key="7">
    <source>
        <dbReference type="EMBL" id="KAG7192326.1"/>
    </source>
</evidence>
<dbReference type="PANTHER" id="PTHR45649">
    <property type="entry name" value="AMINO-ACID PERMEASE BAT1"/>
    <property type="match status" value="1"/>
</dbReference>
<comment type="caution">
    <text evidence="7">The sequence shown here is derived from an EMBL/GenBank/DDBJ whole genome shotgun (WGS) entry which is preliminary data.</text>
</comment>
<proteinExistence type="predicted"/>
<protein>
    <submittedName>
        <fullName evidence="7">GABA-specific high-affinity permease</fullName>
    </submittedName>
</protein>
<feature type="transmembrane region" description="Helical" evidence="6">
    <location>
        <begin position="347"/>
        <end position="370"/>
    </location>
</feature>
<feature type="transmembrane region" description="Helical" evidence="6">
    <location>
        <begin position="463"/>
        <end position="488"/>
    </location>
</feature>
<evidence type="ECO:0000256" key="1">
    <source>
        <dbReference type="ARBA" id="ARBA00004141"/>
    </source>
</evidence>
<dbReference type="GO" id="GO:0016020">
    <property type="term" value="C:membrane"/>
    <property type="evidence" value="ECO:0007669"/>
    <property type="project" value="UniProtKB-SubCell"/>
</dbReference>
<keyword evidence="8" id="KW-1185">Reference proteome</keyword>
<gene>
    <name evidence="7" type="primary">UGA4_2</name>
    <name evidence="7" type="ORF">KQ657_002045</name>
</gene>
<evidence type="ECO:0000256" key="3">
    <source>
        <dbReference type="ARBA" id="ARBA00022692"/>
    </source>
</evidence>
<feature type="transmembrane region" description="Helical" evidence="6">
    <location>
        <begin position="401"/>
        <end position="420"/>
    </location>
</feature>
<feature type="transmembrane region" description="Helical" evidence="6">
    <location>
        <begin position="427"/>
        <end position="451"/>
    </location>
</feature>
<organism evidence="7 8">
    <name type="scientific">Scheffersomyces spartinae</name>
    <dbReference type="NCBI Taxonomy" id="45513"/>
    <lineage>
        <taxon>Eukaryota</taxon>
        <taxon>Fungi</taxon>
        <taxon>Dikarya</taxon>
        <taxon>Ascomycota</taxon>
        <taxon>Saccharomycotina</taxon>
        <taxon>Pichiomycetes</taxon>
        <taxon>Debaryomycetaceae</taxon>
        <taxon>Scheffersomyces</taxon>
    </lineage>
</organism>
<evidence type="ECO:0000256" key="6">
    <source>
        <dbReference type="SAM" id="Phobius"/>
    </source>
</evidence>
<accession>A0A9P8AH08</accession>
<feature type="transmembrane region" description="Helical" evidence="6">
    <location>
        <begin position="260"/>
        <end position="280"/>
    </location>
</feature>
<comment type="subcellular location">
    <subcellularLocation>
        <location evidence="1">Membrane</location>
        <topology evidence="1">Multi-pass membrane protein</topology>
    </subcellularLocation>
</comment>
<keyword evidence="4 6" id="KW-1133">Transmembrane helix</keyword>
<keyword evidence="3 6" id="KW-0812">Transmembrane</keyword>
<dbReference type="OrthoDB" id="4476201at2759"/>